<proteinExistence type="predicted"/>
<dbReference type="InterPro" id="IPR001048">
    <property type="entry name" value="Asp/Glu/Uridylate_kinase"/>
</dbReference>
<reference evidence="3" key="1">
    <citation type="submission" date="2016-03" db="EMBL/GenBank/DDBJ databases">
        <authorList>
            <person name="Ma C."/>
            <person name="Zhou S."/>
            <person name="Yang G."/>
        </authorList>
    </citation>
    <scope>NUCLEOTIDE SEQUENCE [LARGE SCALE GENOMIC DNA]</scope>
    <source>
        <strain evidence="3">SgZ-1</strain>
    </source>
</reference>
<feature type="domain" description="Aspartate/glutamate/uridylate kinase" evidence="1">
    <location>
        <begin position="2"/>
        <end position="141"/>
    </location>
</feature>
<name>A0A127K2Y7_9RHOO</name>
<keyword evidence="2" id="KW-0808">Transferase</keyword>
<evidence type="ECO:0000313" key="3">
    <source>
        <dbReference type="Proteomes" id="UP000036902"/>
    </source>
</evidence>
<dbReference type="RefSeq" id="WP_048709655.1">
    <property type="nucleotide sequence ID" value="NZ_CP014646.1"/>
</dbReference>
<dbReference type="Proteomes" id="UP000036902">
    <property type="component" value="Chromosome"/>
</dbReference>
<dbReference type="AlphaFoldDB" id="A0A127K2Y7"/>
<dbReference type="STRING" id="1134435.AC731_004885"/>
<evidence type="ECO:0000313" key="2">
    <source>
        <dbReference type="EMBL" id="AMO36322.1"/>
    </source>
</evidence>
<dbReference type="InterPro" id="IPR036393">
    <property type="entry name" value="AceGlu_kinase-like_sf"/>
</dbReference>
<keyword evidence="3" id="KW-1185">Reference proteome</keyword>
<dbReference type="Pfam" id="PF00696">
    <property type="entry name" value="AA_kinase"/>
    <property type="match status" value="1"/>
</dbReference>
<dbReference type="EMBL" id="CP014646">
    <property type="protein sequence ID" value="AMO36322.1"/>
    <property type="molecule type" value="Genomic_DNA"/>
</dbReference>
<evidence type="ECO:0000259" key="1">
    <source>
        <dbReference type="Pfam" id="PF00696"/>
    </source>
</evidence>
<accession>A0A127K2Y7</accession>
<protein>
    <submittedName>
        <fullName evidence="2">Aspartate kinase</fullName>
    </submittedName>
</protein>
<dbReference type="SUPFAM" id="SSF53633">
    <property type="entry name" value="Carbamate kinase-like"/>
    <property type="match status" value="1"/>
</dbReference>
<sequence>MWVVKLGGSLDRNLLLRDWLERLAAEGAGRVVIVPGGGRFADAAREAQQHWGFDDLAGHNLAVLGMAQMAQLLKGLCPALCCARDETAIRAQLAAGAVPVWMPLDLLRSAPDELTNWGVTSDSLALWLAARLQAEGVIVVKSCAVPSGADEDALVQAGIVDVEFAAYRARLECPVRVVSATDWEAVPRLMTP</sequence>
<dbReference type="Gene3D" id="3.40.1160.10">
    <property type="entry name" value="Acetylglutamate kinase-like"/>
    <property type="match status" value="1"/>
</dbReference>
<organism evidence="2 3">
    <name type="scientific">Thauera humireducens</name>
    <dbReference type="NCBI Taxonomy" id="1134435"/>
    <lineage>
        <taxon>Bacteria</taxon>
        <taxon>Pseudomonadati</taxon>
        <taxon>Pseudomonadota</taxon>
        <taxon>Betaproteobacteria</taxon>
        <taxon>Rhodocyclales</taxon>
        <taxon>Zoogloeaceae</taxon>
        <taxon>Thauera</taxon>
    </lineage>
</organism>
<keyword evidence="2" id="KW-0418">Kinase</keyword>
<dbReference type="GO" id="GO:0016301">
    <property type="term" value="F:kinase activity"/>
    <property type="evidence" value="ECO:0007669"/>
    <property type="project" value="UniProtKB-KW"/>
</dbReference>
<dbReference type="KEGG" id="thu:AC731_004885"/>
<gene>
    <name evidence="2" type="ORF">AC731_004885</name>
</gene>